<dbReference type="EMBL" id="MT144191">
    <property type="protein sequence ID" value="QJA50375.1"/>
    <property type="molecule type" value="Genomic_DNA"/>
</dbReference>
<dbReference type="EMBL" id="MT141962">
    <property type="protein sequence ID" value="QJA72567.1"/>
    <property type="molecule type" value="Genomic_DNA"/>
</dbReference>
<dbReference type="AlphaFoldDB" id="A0A6H1ZSW9"/>
<reference evidence="1" key="1">
    <citation type="submission" date="2020-03" db="EMBL/GenBank/DDBJ databases">
        <title>The deep terrestrial virosphere.</title>
        <authorList>
            <person name="Holmfeldt K."/>
            <person name="Nilsson E."/>
            <person name="Simone D."/>
            <person name="Lopez-Fernandez M."/>
            <person name="Wu X."/>
            <person name="de Brujin I."/>
            <person name="Lundin D."/>
            <person name="Andersson A."/>
            <person name="Bertilsson S."/>
            <person name="Dopson M."/>
        </authorList>
    </citation>
    <scope>NUCLEOTIDE SEQUENCE</scope>
    <source>
        <strain evidence="2">MM415A02719</strain>
        <strain evidence="3">MM415B02082</strain>
        <strain evidence="1">TM448A01721</strain>
        <strain evidence="4">TM448B02568</strain>
    </source>
</reference>
<evidence type="ECO:0000313" key="3">
    <source>
        <dbReference type="EMBL" id="QJA86433.1"/>
    </source>
</evidence>
<name>A0A6H1ZSW9_9ZZZZ</name>
<organism evidence="1">
    <name type="scientific">viral metagenome</name>
    <dbReference type="NCBI Taxonomy" id="1070528"/>
    <lineage>
        <taxon>unclassified sequences</taxon>
        <taxon>metagenomes</taxon>
        <taxon>organismal metagenomes</taxon>
    </lineage>
</organism>
<protein>
    <submittedName>
        <fullName evidence="1">Uncharacterized protein</fullName>
    </submittedName>
</protein>
<dbReference type="EMBL" id="MT144925">
    <property type="protein sequence ID" value="QJI01462.1"/>
    <property type="molecule type" value="Genomic_DNA"/>
</dbReference>
<dbReference type="EMBL" id="MT142634">
    <property type="protein sequence ID" value="QJA86433.1"/>
    <property type="molecule type" value="Genomic_DNA"/>
</dbReference>
<evidence type="ECO:0000313" key="4">
    <source>
        <dbReference type="EMBL" id="QJI01462.1"/>
    </source>
</evidence>
<proteinExistence type="predicted"/>
<sequence>MAKEQMLTVHEQMMLDQKRRNAKIEEVVKQVLDKDLQGYYDWMGINSLLLIQILRKLDNG</sequence>
<evidence type="ECO:0000313" key="1">
    <source>
        <dbReference type="EMBL" id="QJA50375.1"/>
    </source>
</evidence>
<gene>
    <name evidence="2" type="ORF">MM415A02719_0002</name>
    <name evidence="3" type="ORF">MM415B02082_0011</name>
    <name evidence="1" type="ORF">TM448A01721_0012</name>
    <name evidence="4" type="ORF">TM448B02568_0013</name>
</gene>
<accession>A0A6H1ZSW9</accession>
<evidence type="ECO:0000313" key="2">
    <source>
        <dbReference type="EMBL" id="QJA72567.1"/>
    </source>
</evidence>